<gene>
    <name evidence="1" type="ORF">SSLN_LOCUS5949</name>
</gene>
<evidence type="ECO:0000313" key="1">
    <source>
        <dbReference type="EMBL" id="VDL92334.1"/>
    </source>
</evidence>
<dbReference type="Proteomes" id="UP000275846">
    <property type="component" value="Unassembled WGS sequence"/>
</dbReference>
<organism evidence="3">
    <name type="scientific">Schistocephalus solidus</name>
    <name type="common">Tapeworm</name>
    <dbReference type="NCBI Taxonomy" id="70667"/>
    <lineage>
        <taxon>Eukaryota</taxon>
        <taxon>Metazoa</taxon>
        <taxon>Spiralia</taxon>
        <taxon>Lophotrochozoa</taxon>
        <taxon>Platyhelminthes</taxon>
        <taxon>Cestoda</taxon>
        <taxon>Eucestoda</taxon>
        <taxon>Diphyllobothriidea</taxon>
        <taxon>Diphyllobothriidae</taxon>
        <taxon>Schistocephalus</taxon>
    </lineage>
</organism>
<keyword evidence="2" id="KW-1185">Reference proteome</keyword>
<dbReference type="EMBL" id="UYSU01033478">
    <property type="protein sequence ID" value="VDL92334.1"/>
    <property type="molecule type" value="Genomic_DNA"/>
</dbReference>
<protein>
    <submittedName>
        <fullName evidence="1 3">Uncharacterized protein</fullName>
    </submittedName>
</protein>
<dbReference type="AlphaFoldDB" id="A0A183SP01"/>
<dbReference type="WBParaSite" id="SSLN_0000614201-mRNA-1">
    <property type="protein sequence ID" value="SSLN_0000614201-mRNA-1"/>
    <property type="gene ID" value="SSLN_0000614201"/>
</dbReference>
<evidence type="ECO:0000313" key="3">
    <source>
        <dbReference type="WBParaSite" id="SSLN_0000614201-mRNA-1"/>
    </source>
</evidence>
<sequence>MNNLGIGREIAIAPNIRVYRTSVWPPLLYDHECWTAPVKDERKLEVFVHCYLKLKSFQMGLALVVTASRQYPRPSKKVS</sequence>
<proteinExistence type="predicted"/>
<evidence type="ECO:0000313" key="2">
    <source>
        <dbReference type="Proteomes" id="UP000275846"/>
    </source>
</evidence>
<reference evidence="3" key="1">
    <citation type="submission" date="2016-06" db="UniProtKB">
        <authorList>
            <consortium name="WormBaseParasite"/>
        </authorList>
    </citation>
    <scope>IDENTIFICATION</scope>
</reference>
<name>A0A183SP01_SCHSO</name>
<reference evidence="1 2" key="2">
    <citation type="submission" date="2018-11" db="EMBL/GenBank/DDBJ databases">
        <authorList>
            <consortium name="Pathogen Informatics"/>
        </authorList>
    </citation>
    <scope>NUCLEOTIDE SEQUENCE [LARGE SCALE GENOMIC DNA]</scope>
    <source>
        <strain evidence="1 2">NST_G2</strain>
    </source>
</reference>
<accession>A0A183SP01</accession>